<sequence length="553" mass="66218">MFTYFPVIYKDELWHSILARFHARSLNLKESKTLEEIGISGRTKLNPFLPKNMRSFIKKLKYFGISNEEKFLRSHTLFGYYINFLSHHDRGWLYSYMIDGKSYLGTRQSQQYILSNLYYLKYCPKCLELDLKELSDTYLRVSHQYPTVVICPTHKCSLENSHISKDAPSLKLHLSITNIRKLSTKTLFHADNFAQQSLYLSNNDLKLDEKTRSITFYLLFIEKGFVTESGKVDVRKLEKDIISFFGIEFLGLINFNFEIFEIIHNSPLNFHYDLTSVEIFVFINFLSRSLCDFINNKFRLPTGELAPFECLNPFCMHYKKHVINNIQLFKQDTYKEVVFEFTCDKCNVRYEKLFRTKGWQFVRTRKFYNEEWESYIFKCIYEKSYDISRISNKVNINSVKVEEILLKRNKYVTIDESITNNKRNEWIRLVERNKEKSIIELKLMDLPLYAYLKSNDSAWFKSQLNNLSQKVNNSNTDLLRKRDKQVLIYMKEIVKEGIIRRKKNVYYWLSNAVSNLGLHEELPYLENTNKYIDKHRVFLEEVYRKERSMVSYH</sequence>
<feature type="domain" description="Transposon Tn7 transposition protein TnsD C-terminal" evidence="2">
    <location>
        <begin position="200"/>
        <end position="498"/>
    </location>
</feature>
<evidence type="ECO:0000259" key="1">
    <source>
        <dbReference type="Pfam" id="PF06527"/>
    </source>
</evidence>
<dbReference type="RefSeq" id="WP_097159885.1">
    <property type="nucleotide sequence ID" value="NZ_JBEPMQ010000009.1"/>
</dbReference>
<evidence type="ECO:0000259" key="2">
    <source>
        <dbReference type="Pfam" id="PF15978"/>
    </source>
</evidence>
<dbReference type="Proteomes" id="UP000219546">
    <property type="component" value="Unassembled WGS sequence"/>
</dbReference>
<organism evidence="3 4">
    <name type="scientific">Bacillus oleivorans</name>
    <dbReference type="NCBI Taxonomy" id="1448271"/>
    <lineage>
        <taxon>Bacteria</taxon>
        <taxon>Bacillati</taxon>
        <taxon>Bacillota</taxon>
        <taxon>Bacilli</taxon>
        <taxon>Bacillales</taxon>
        <taxon>Bacillaceae</taxon>
        <taxon>Bacillus</taxon>
    </lineage>
</organism>
<accession>A0A285D3E2</accession>
<evidence type="ECO:0000313" key="4">
    <source>
        <dbReference type="Proteomes" id="UP000219546"/>
    </source>
</evidence>
<dbReference type="InterPro" id="IPR032750">
    <property type="entry name" value="TnsD_C"/>
</dbReference>
<dbReference type="Pfam" id="PF06527">
    <property type="entry name" value="TniQ"/>
    <property type="match status" value="1"/>
</dbReference>
<protein>
    <submittedName>
        <fullName evidence="3">TniQ protein</fullName>
    </submittedName>
</protein>
<dbReference type="EMBL" id="OAOP01000009">
    <property type="protein sequence ID" value="SNX74330.1"/>
    <property type="molecule type" value="Genomic_DNA"/>
</dbReference>
<dbReference type="Pfam" id="PF15978">
    <property type="entry name" value="TnsD"/>
    <property type="match status" value="1"/>
</dbReference>
<dbReference type="OrthoDB" id="470139at2"/>
<proteinExistence type="predicted"/>
<name>A0A285D3E2_9BACI</name>
<feature type="domain" description="TniQ" evidence="1">
    <location>
        <begin position="4"/>
        <end position="158"/>
    </location>
</feature>
<reference evidence="3 4" key="1">
    <citation type="submission" date="2017-08" db="EMBL/GenBank/DDBJ databases">
        <authorList>
            <person name="de Groot N.N."/>
        </authorList>
    </citation>
    <scope>NUCLEOTIDE SEQUENCE [LARGE SCALE GENOMIC DNA]</scope>
    <source>
        <strain evidence="3 4">JC228</strain>
    </source>
</reference>
<gene>
    <name evidence="3" type="ORF">SAMN05877753_10931</name>
</gene>
<dbReference type="AlphaFoldDB" id="A0A285D3E2"/>
<keyword evidence="4" id="KW-1185">Reference proteome</keyword>
<dbReference type="InterPro" id="IPR009492">
    <property type="entry name" value="TniQ"/>
</dbReference>
<evidence type="ECO:0000313" key="3">
    <source>
        <dbReference type="EMBL" id="SNX74330.1"/>
    </source>
</evidence>